<name>A0A095T990_9GAMM</name>
<dbReference type="eggNOG" id="COG1940">
    <property type="taxonomic scope" value="Bacteria"/>
</dbReference>
<dbReference type="RefSeq" id="WP_038020708.1">
    <property type="nucleotide sequence ID" value="NZ_JPKR02000003.1"/>
</dbReference>
<keyword evidence="7" id="KW-1185">Reference proteome</keyword>
<dbReference type="InterPro" id="IPR036390">
    <property type="entry name" value="WH_DNA-bd_sf"/>
</dbReference>
<keyword evidence="3" id="KW-0238">DNA-binding</keyword>
<dbReference type="SUPFAM" id="SSF53067">
    <property type="entry name" value="Actin-like ATPase domain"/>
    <property type="match status" value="1"/>
</dbReference>
<dbReference type="AlphaFoldDB" id="A0A095T990"/>
<evidence type="ECO:0000256" key="5">
    <source>
        <dbReference type="ARBA" id="ARBA00023277"/>
    </source>
</evidence>
<dbReference type="InterPro" id="IPR043129">
    <property type="entry name" value="ATPase_NBD"/>
</dbReference>
<comment type="similarity">
    <text evidence="1">Belongs to the ROK (NagC/XylR) family.</text>
</comment>
<dbReference type="GO" id="GO:0003677">
    <property type="term" value="F:DNA binding"/>
    <property type="evidence" value="ECO:0007669"/>
    <property type="project" value="UniProtKB-KW"/>
</dbReference>
<evidence type="ECO:0000256" key="4">
    <source>
        <dbReference type="ARBA" id="ARBA00023163"/>
    </source>
</evidence>
<dbReference type="Pfam" id="PF00480">
    <property type="entry name" value="ROK"/>
    <property type="match status" value="1"/>
</dbReference>
<dbReference type="PANTHER" id="PTHR18964">
    <property type="entry name" value="ROK (REPRESSOR, ORF, KINASE) FAMILY"/>
    <property type="match status" value="1"/>
</dbReference>
<dbReference type="OrthoDB" id="3189808at2"/>
<comment type="caution">
    <text evidence="6">The sequence shown here is derived from an EMBL/GenBank/DDBJ whole genome shotgun (WGS) entry which is preliminary data.</text>
</comment>
<accession>A0A095T990</accession>
<dbReference type="EMBL" id="JPKR02000003">
    <property type="protein sequence ID" value="KGD73059.1"/>
    <property type="molecule type" value="Genomic_DNA"/>
</dbReference>
<keyword evidence="5" id="KW-0119">Carbohydrate metabolism</keyword>
<evidence type="ECO:0000256" key="1">
    <source>
        <dbReference type="ARBA" id="ARBA00006479"/>
    </source>
</evidence>
<sequence length="407" mass="44733">MFEESQPGHIDHIKQINAGVVYRLIDQHGPVSRIELSKLAQLAPASITKIVREMMEAHLVRECEMSDPGHRGRPATGLELDCEGWHFLSIRLQNHSLLMTLRDLSGKTVTGGVIDFPDDPSTPLTVVMINAVEHFFSRHYSVLERLTAITITLPGLINARSGVVHRLPDYQEEEIPLAQSLSRRTGLKVYIQHDIPARMLAEHYFGAARGVRDAILLVLDKQVGAAVITSGQLLHKNSSALVEIGHTQVDIRGRPCYCGNQGCLETVVGTESLLQQAEEQLHSMPDSLLNQHCEERDIRWLCRAAMDGDPLACDIITQAGQHVGRSLAFMVNIFNPQYILIGSPLNSAAEILYPAITAAISSKALPAYSRQVSLRAAEFNTPGTLPGTALIKDALYSGELLLRLLQG</sequence>
<evidence type="ECO:0000256" key="2">
    <source>
        <dbReference type="ARBA" id="ARBA00023015"/>
    </source>
</evidence>
<keyword evidence="2" id="KW-0805">Transcription regulation</keyword>
<proteinExistence type="inferred from homology"/>
<organism evidence="6 7">
    <name type="scientific">Tatumella morbirosei</name>
    <dbReference type="NCBI Taxonomy" id="642227"/>
    <lineage>
        <taxon>Bacteria</taxon>
        <taxon>Pseudomonadati</taxon>
        <taxon>Pseudomonadota</taxon>
        <taxon>Gammaproteobacteria</taxon>
        <taxon>Enterobacterales</taxon>
        <taxon>Erwiniaceae</taxon>
        <taxon>Tatumella</taxon>
    </lineage>
</organism>
<evidence type="ECO:0000256" key="3">
    <source>
        <dbReference type="ARBA" id="ARBA00023125"/>
    </source>
</evidence>
<dbReference type="GO" id="GO:0006351">
    <property type="term" value="P:DNA-templated transcription"/>
    <property type="evidence" value="ECO:0007669"/>
    <property type="project" value="TreeGrafter"/>
</dbReference>
<dbReference type="FunFam" id="1.10.10.10:FF:000045">
    <property type="entry name" value="ROK family transcriptional regulator"/>
    <property type="match status" value="1"/>
</dbReference>
<dbReference type="GO" id="GO:0006355">
    <property type="term" value="P:regulation of DNA-templated transcription"/>
    <property type="evidence" value="ECO:0007669"/>
    <property type="project" value="UniProtKB-ARBA"/>
</dbReference>
<evidence type="ECO:0000313" key="7">
    <source>
        <dbReference type="Proteomes" id="UP000029577"/>
    </source>
</evidence>
<gene>
    <name evidence="6" type="ORF">HA49_12750</name>
</gene>
<protein>
    <submittedName>
        <fullName evidence="6">Transcriptional regulator</fullName>
    </submittedName>
</protein>
<evidence type="ECO:0000313" key="6">
    <source>
        <dbReference type="EMBL" id="KGD73059.1"/>
    </source>
</evidence>
<dbReference type="InterPro" id="IPR036388">
    <property type="entry name" value="WH-like_DNA-bd_sf"/>
</dbReference>
<dbReference type="Gene3D" id="3.30.420.40">
    <property type="match status" value="2"/>
</dbReference>
<dbReference type="STRING" id="642227.HA49_12750"/>
<keyword evidence="4" id="KW-0804">Transcription</keyword>
<reference evidence="6" key="1">
    <citation type="submission" date="2014-12" db="EMBL/GenBank/DDBJ databases">
        <title>The draft genome of the Tatumella morbirosei type strain, LMG23360T isolated from pineapple rot.</title>
        <authorList>
            <person name="Smits T.H."/>
            <person name="Palmer M."/>
            <person name="Venter S.N."/>
            <person name="Duffy B."/>
            <person name="Steenkamp E.T."/>
            <person name="Chan W.Y."/>
            <person name="Coutinho T.A."/>
            <person name="Coetzee M.P."/>
            <person name="De Maayer P."/>
        </authorList>
    </citation>
    <scope>NUCLEOTIDE SEQUENCE [LARGE SCALE GENOMIC DNA]</scope>
    <source>
        <strain evidence="6">LMG 23360</strain>
    </source>
</reference>
<dbReference type="InterPro" id="IPR000600">
    <property type="entry name" value="ROK"/>
</dbReference>
<dbReference type="PANTHER" id="PTHR18964:SF149">
    <property type="entry name" value="BIFUNCTIONAL UDP-N-ACETYLGLUCOSAMINE 2-EPIMERASE_N-ACETYLMANNOSAMINE KINASE"/>
    <property type="match status" value="1"/>
</dbReference>
<dbReference type="Proteomes" id="UP000029577">
    <property type="component" value="Unassembled WGS sequence"/>
</dbReference>
<dbReference type="SUPFAM" id="SSF46785">
    <property type="entry name" value="Winged helix' DNA-binding domain"/>
    <property type="match status" value="1"/>
</dbReference>
<dbReference type="Gene3D" id="1.10.10.10">
    <property type="entry name" value="Winged helix-like DNA-binding domain superfamily/Winged helix DNA-binding domain"/>
    <property type="match status" value="1"/>
</dbReference>